<sequence length="433" mass="47247">MKKSVWGKSLLGAAAVLLGLTLAACGNSNSSSNSGTSDKKVTITFWHGMNGPYKTALDGIIKDFNNSQNKYVVKGTAQGNYTALQQKIMAGAKSKSLPTIAQTTYTTVPDYVSNGFITPLDPYMLKGSDKLSQSSLNDIYPAFISSSKYQGKYYSMPFSKSTRIMYYQPALMKKLGVTKVPTTWEELQALGKTLKSKGVAVVGFDQSFDMELEALARQNGNALVTTGLKANLNSKKTMQVTNMIFNMLQDGEAKTAGEDIYGDKNFTSGKTLFYIGSSAGVSSMQEDAPKGFEWNTTPVPSYKGKKATELAGNDLVMFKSASTDQRKGAWAFMKFLTSKKETIKWAEQTGYVPLRKSAVKDAGFQSYLQKHEVNKAAVDSLDSGFQSTAFKGFTEYRNDLLDAVDSMTTKHTKPVDAMGTLQKKTEAILKDAK</sequence>
<organism evidence="6 7">
    <name type="scientific">Lacticaseibacillus camelliae DSM 22697 = JCM 13995</name>
    <dbReference type="NCBI Taxonomy" id="1423730"/>
    <lineage>
        <taxon>Bacteria</taxon>
        <taxon>Bacillati</taxon>
        <taxon>Bacillota</taxon>
        <taxon>Bacilli</taxon>
        <taxon>Lactobacillales</taxon>
        <taxon>Lactobacillaceae</taxon>
        <taxon>Lacticaseibacillus</taxon>
    </lineage>
</organism>
<evidence type="ECO:0000256" key="5">
    <source>
        <dbReference type="SAM" id="SignalP"/>
    </source>
</evidence>
<keyword evidence="3" id="KW-0813">Transport</keyword>
<name>A0A0R2EWA3_9LACO</name>
<dbReference type="Proteomes" id="UP000050865">
    <property type="component" value="Unassembled WGS sequence"/>
</dbReference>
<dbReference type="InterPro" id="IPR006059">
    <property type="entry name" value="SBP"/>
</dbReference>
<dbReference type="STRING" id="1423730.FC75_GL000019"/>
<evidence type="ECO:0000313" key="6">
    <source>
        <dbReference type="EMBL" id="KRN20687.1"/>
    </source>
</evidence>
<dbReference type="RefSeq" id="WP_056989750.1">
    <property type="nucleotide sequence ID" value="NZ_AYZJ01000067.1"/>
</dbReference>
<dbReference type="GO" id="GO:0030313">
    <property type="term" value="C:cell envelope"/>
    <property type="evidence" value="ECO:0007669"/>
    <property type="project" value="UniProtKB-SubCell"/>
</dbReference>
<keyword evidence="6" id="KW-0762">Sugar transport</keyword>
<dbReference type="PANTHER" id="PTHR43649:SF31">
    <property type="entry name" value="SN-GLYCEROL-3-PHOSPHATE-BINDING PERIPLASMIC PROTEIN UGPB"/>
    <property type="match status" value="1"/>
</dbReference>
<keyword evidence="4 5" id="KW-0732">Signal</keyword>
<dbReference type="Pfam" id="PF13416">
    <property type="entry name" value="SBP_bac_8"/>
    <property type="match status" value="1"/>
</dbReference>
<evidence type="ECO:0000313" key="7">
    <source>
        <dbReference type="Proteomes" id="UP000050865"/>
    </source>
</evidence>
<protein>
    <submittedName>
        <fullName evidence="6">ABC-type sugar transport system, periplasmic component</fullName>
    </submittedName>
</protein>
<evidence type="ECO:0000256" key="2">
    <source>
        <dbReference type="ARBA" id="ARBA00008520"/>
    </source>
</evidence>
<comment type="caution">
    <text evidence="6">The sequence shown here is derived from an EMBL/GenBank/DDBJ whole genome shotgun (WGS) entry which is preliminary data.</text>
</comment>
<evidence type="ECO:0000256" key="1">
    <source>
        <dbReference type="ARBA" id="ARBA00004196"/>
    </source>
</evidence>
<dbReference type="PATRIC" id="fig|1423730.4.peg.23"/>
<gene>
    <name evidence="6" type="ORF">FC75_GL000019</name>
</gene>
<feature type="signal peptide" evidence="5">
    <location>
        <begin position="1"/>
        <end position="23"/>
    </location>
</feature>
<dbReference type="PANTHER" id="PTHR43649">
    <property type="entry name" value="ARABINOSE-BINDING PROTEIN-RELATED"/>
    <property type="match status" value="1"/>
</dbReference>
<comment type="similarity">
    <text evidence="2">Belongs to the bacterial solute-binding protein 1 family.</text>
</comment>
<comment type="subcellular location">
    <subcellularLocation>
        <location evidence="1">Cell envelope</location>
    </subcellularLocation>
</comment>
<dbReference type="AlphaFoldDB" id="A0A0R2EWA3"/>
<dbReference type="EMBL" id="AYZJ01000067">
    <property type="protein sequence ID" value="KRN20687.1"/>
    <property type="molecule type" value="Genomic_DNA"/>
</dbReference>
<dbReference type="SUPFAM" id="SSF53850">
    <property type="entry name" value="Periplasmic binding protein-like II"/>
    <property type="match status" value="1"/>
</dbReference>
<dbReference type="PROSITE" id="PS51257">
    <property type="entry name" value="PROKAR_LIPOPROTEIN"/>
    <property type="match status" value="1"/>
</dbReference>
<keyword evidence="7" id="KW-1185">Reference proteome</keyword>
<dbReference type="InterPro" id="IPR050490">
    <property type="entry name" value="Bact_solute-bd_prot1"/>
</dbReference>
<evidence type="ECO:0000256" key="4">
    <source>
        <dbReference type="ARBA" id="ARBA00022729"/>
    </source>
</evidence>
<accession>A0A0R2EWA3</accession>
<dbReference type="CDD" id="cd14748">
    <property type="entry name" value="PBP2_UgpB"/>
    <property type="match status" value="1"/>
</dbReference>
<reference evidence="6 7" key="1">
    <citation type="journal article" date="2015" name="Genome Announc.">
        <title>Expanding the biotechnology potential of lactobacilli through comparative genomics of 213 strains and associated genera.</title>
        <authorList>
            <person name="Sun Z."/>
            <person name="Harris H.M."/>
            <person name="McCann A."/>
            <person name="Guo C."/>
            <person name="Argimon S."/>
            <person name="Zhang W."/>
            <person name="Yang X."/>
            <person name="Jeffery I.B."/>
            <person name="Cooney J.C."/>
            <person name="Kagawa T.F."/>
            <person name="Liu W."/>
            <person name="Song Y."/>
            <person name="Salvetti E."/>
            <person name="Wrobel A."/>
            <person name="Rasinkangas P."/>
            <person name="Parkhill J."/>
            <person name="Rea M.C."/>
            <person name="O'Sullivan O."/>
            <person name="Ritari J."/>
            <person name="Douillard F.P."/>
            <person name="Paul Ross R."/>
            <person name="Yang R."/>
            <person name="Briner A.E."/>
            <person name="Felis G.E."/>
            <person name="de Vos W.M."/>
            <person name="Barrangou R."/>
            <person name="Klaenhammer T.R."/>
            <person name="Caufield P.W."/>
            <person name="Cui Y."/>
            <person name="Zhang H."/>
            <person name="O'Toole P.W."/>
        </authorList>
    </citation>
    <scope>NUCLEOTIDE SEQUENCE [LARGE SCALE GENOMIC DNA]</scope>
    <source>
        <strain evidence="6 7">DSM 22697</strain>
    </source>
</reference>
<evidence type="ECO:0000256" key="3">
    <source>
        <dbReference type="ARBA" id="ARBA00022448"/>
    </source>
</evidence>
<feature type="chain" id="PRO_5038959125" evidence="5">
    <location>
        <begin position="24"/>
        <end position="433"/>
    </location>
</feature>
<proteinExistence type="inferred from homology"/>
<dbReference type="Gene3D" id="3.40.190.10">
    <property type="entry name" value="Periplasmic binding protein-like II"/>
    <property type="match status" value="2"/>
</dbReference>